<accession>A0A9D2Q5V0</accession>
<evidence type="ECO:0000259" key="2">
    <source>
        <dbReference type="Pfam" id="PF00437"/>
    </source>
</evidence>
<evidence type="ECO:0000313" key="4">
    <source>
        <dbReference type="Proteomes" id="UP000823918"/>
    </source>
</evidence>
<sequence>MTFKEILEKTQAYISQVFSSEPEPEMLESYVRHFVNQNHFANSSKETELLCEALLDEMQGFSVLSQYLKRDDVEEINVNRWDDVKVTDTSGNTYPGRHFLSPQHAVDIIKRLLLQSNMVWDNSQCIQVGHLTGNIRVTAVGFDIVDEDAACAVSIRKITASNLSREDFIVGKTCNEEMIDFLREAYRHGTSICIAGSAGSGKTTLMSYILKHVPKDKRLLTVEQGTREFDCVYRDDDNTVKNNVVHLQTRLSDDEKHSVTQEKLLETMMTMNPDYIAVGESKGAEAMQAINAANTGHAVITTTHANSCEDTYFRLVSLCKMKYPNMDEELLTQLAVRAFPITVYMKKLKDNSRRILTICEAEYTDGQIQMKELYRFQIEKNAETVQGLIQKGSCVSNRLLQQMKENGIEKHWLNVFQKEC</sequence>
<organism evidence="3 4">
    <name type="scientific">Candidatus Ruthenibacterium merdavium</name>
    <dbReference type="NCBI Taxonomy" id="2838752"/>
    <lineage>
        <taxon>Bacteria</taxon>
        <taxon>Bacillati</taxon>
        <taxon>Bacillota</taxon>
        <taxon>Clostridia</taxon>
        <taxon>Eubacteriales</taxon>
        <taxon>Oscillospiraceae</taxon>
        <taxon>Ruthenibacterium</taxon>
    </lineage>
</organism>
<dbReference type="Pfam" id="PF00437">
    <property type="entry name" value="T2SSE"/>
    <property type="match status" value="1"/>
</dbReference>
<dbReference type="InterPro" id="IPR050921">
    <property type="entry name" value="T4SS_GSP_E_ATPase"/>
</dbReference>
<reference evidence="3" key="1">
    <citation type="journal article" date="2021" name="PeerJ">
        <title>Extensive microbial diversity within the chicken gut microbiome revealed by metagenomics and culture.</title>
        <authorList>
            <person name="Gilroy R."/>
            <person name="Ravi A."/>
            <person name="Getino M."/>
            <person name="Pursley I."/>
            <person name="Horton D.L."/>
            <person name="Alikhan N.F."/>
            <person name="Baker D."/>
            <person name="Gharbi K."/>
            <person name="Hall N."/>
            <person name="Watson M."/>
            <person name="Adriaenssens E.M."/>
            <person name="Foster-Nyarko E."/>
            <person name="Jarju S."/>
            <person name="Secka A."/>
            <person name="Antonio M."/>
            <person name="Oren A."/>
            <person name="Chaudhuri R.R."/>
            <person name="La Ragione R."/>
            <person name="Hildebrand F."/>
            <person name="Pallen M.J."/>
        </authorList>
    </citation>
    <scope>NUCLEOTIDE SEQUENCE</scope>
    <source>
        <strain evidence="3">5933</strain>
    </source>
</reference>
<evidence type="ECO:0000313" key="3">
    <source>
        <dbReference type="EMBL" id="HJC72529.1"/>
    </source>
</evidence>
<dbReference type="AlphaFoldDB" id="A0A9D2Q5V0"/>
<gene>
    <name evidence="3" type="ORF">H9698_07015</name>
</gene>
<dbReference type="Proteomes" id="UP000823918">
    <property type="component" value="Unassembled WGS sequence"/>
</dbReference>
<name>A0A9D2Q5V0_9FIRM</name>
<dbReference type="PANTHER" id="PTHR30486:SF6">
    <property type="entry name" value="TYPE IV PILUS RETRACTATION ATPASE PILT"/>
    <property type="match status" value="1"/>
</dbReference>
<feature type="domain" description="Bacterial type II secretion system protein E" evidence="2">
    <location>
        <begin position="151"/>
        <end position="326"/>
    </location>
</feature>
<dbReference type="SUPFAM" id="SSF52540">
    <property type="entry name" value="P-loop containing nucleoside triphosphate hydrolases"/>
    <property type="match status" value="1"/>
</dbReference>
<comment type="caution">
    <text evidence="3">The sequence shown here is derived from an EMBL/GenBank/DDBJ whole genome shotgun (WGS) entry which is preliminary data.</text>
</comment>
<evidence type="ECO:0000256" key="1">
    <source>
        <dbReference type="ARBA" id="ARBA00006611"/>
    </source>
</evidence>
<dbReference type="InterPro" id="IPR001482">
    <property type="entry name" value="T2SS/T4SS_dom"/>
</dbReference>
<dbReference type="InterPro" id="IPR027417">
    <property type="entry name" value="P-loop_NTPase"/>
</dbReference>
<comment type="similarity">
    <text evidence="1">Belongs to the GSP E family.</text>
</comment>
<dbReference type="Gene3D" id="3.30.450.380">
    <property type="match status" value="1"/>
</dbReference>
<dbReference type="PANTHER" id="PTHR30486">
    <property type="entry name" value="TWITCHING MOTILITY PROTEIN PILT"/>
    <property type="match status" value="1"/>
</dbReference>
<reference evidence="3" key="2">
    <citation type="submission" date="2021-04" db="EMBL/GenBank/DDBJ databases">
        <authorList>
            <person name="Gilroy R."/>
        </authorList>
    </citation>
    <scope>NUCLEOTIDE SEQUENCE</scope>
    <source>
        <strain evidence="3">5933</strain>
    </source>
</reference>
<protein>
    <submittedName>
        <fullName evidence="3">CpaF/VirB11 family protein</fullName>
    </submittedName>
</protein>
<dbReference type="Gene3D" id="3.40.50.300">
    <property type="entry name" value="P-loop containing nucleotide triphosphate hydrolases"/>
    <property type="match status" value="1"/>
</dbReference>
<dbReference type="EMBL" id="DWWA01000034">
    <property type="protein sequence ID" value="HJC72529.1"/>
    <property type="molecule type" value="Genomic_DNA"/>
</dbReference>
<dbReference type="CDD" id="cd01130">
    <property type="entry name" value="VirB11-like_ATPase"/>
    <property type="match status" value="1"/>
</dbReference>
<proteinExistence type="inferred from homology"/>
<dbReference type="GO" id="GO:0016887">
    <property type="term" value="F:ATP hydrolysis activity"/>
    <property type="evidence" value="ECO:0007669"/>
    <property type="project" value="InterPro"/>
</dbReference>